<evidence type="ECO:0000313" key="2">
    <source>
        <dbReference type="EMBL" id="KAK0455375.1"/>
    </source>
</evidence>
<name>A0AA39N319_ARMTA</name>
<dbReference type="Proteomes" id="UP001175211">
    <property type="component" value="Unassembled WGS sequence"/>
</dbReference>
<evidence type="ECO:0000256" key="1">
    <source>
        <dbReference type="SAM" id="MobiDB-lite"/>
    </source>
</evidence>
<keyword evidence="3" id="KW-1185">Reference proteome</keyword>
<dbReference type="GeneID" id="85361222"/>
<dbReference type="EMBL" id="JAUEPS010000025">
    <property type="protein sequence ID" value="KAK0455375.1"/>
    <property type="molecule type" value="Genomic_DNA"/>
</dbReference>
<dbReference type="AlphaFoldDB" id="A0AA39N319"/>
<comment type="caution">
    <text evidence="2">The sequence shown here is derived from an EMBL/GenBank/DDBJ whole genome shotgun (WGS) entry which is preliminary data.</text>
</comment>
<reference evidence="2" key="1">
    <citation type="submission" date="2023-06" db="EMBL/GenBank/DDBJ databases">
        <authorList>
            <consortium name="Lawrence Berkeley National Laboratory"/>
            <person name="Ahrendt S."/>
            <person name="Sahu N."/>
            <person name="Indic B."/>
            <person name="Wong-Bajracharya J."/>
            <person name="Merenyi Z."/>
            <person name="Ke H.-M."/>
            <person name="Monk M."/>
            <person name="Kocsube S."/>
            <person name="Drula E."/>
            <person name="Lipzen A."/>
            <person name="Balint B."/>
            <person name="Henrissat B."/>
            <person name="Andreopoulos B."/>
            <person name="Martin F.M."/>
            <person name="Harder C.B."/>
            <person name="Rigling D."/>
            <person name="Ford K.L."/>
            <person name="Foster G.D."/>
            <person name="Pangilinan J."/>
            <person name="Papanicolaou A."/>
            <person name="Barry K."/>
            <person name="LaButti K."/>
            <person name="Viragh M."/>
            <person name="Koriabine M."/>
            <person name="Yan M."/>
            <person name="Riley R."/>
            <person name="Champramary S."/>
            <person name="Plett K.L."/>
            <person name="Tsai I.J."/>
            <person name="Slot J."/>
            <person name="Sipos G."/>
            <person name="Plett J."/>
            <person name="Nagy L.G."/>
            <person name="Grigoriev I.V."/>
        </authorList>
    </citation>
    <scope>NUCLEOTIDE SEQUENCE</scope>
    <source>
        <strain evidence="2">CCBAS 213</strain>
    </source>
</reference>
<feature type="compositionally biased region" description="Basic residues" evidence="1">
    <location>
        <begin position="240"/>
        <end position="251"/>
    </location>
</feature>
<feature type="region of interest" description="Disordered" evidence="1">
    <location>
        <begin position="227"/>
        <end position="251"/>
    </location>
</feature>
<proteinExistence type="predicted"/>
<organism evidence="2 3">
    <name type="scientific">Armillaria tabescens</name>
    <name type="common">Ringless honey mushroom</name>
    <name type="synonym">Agaricus tabescens</name>
    <dbReference type="NCBI Taxonomy" id="1929756"/>
    <lineage>
        <taxon>Eukaryota</taxon>
        <taxon>Fungi</taxon>
        <taxon>Dikarya</taxon>
        <taxon>Basidiomycota</taxon>
        <taxon>Agaricomycotina</taxon>
        <taxon>Agaricomycetes</taxon>
        <taxon>Agaricomycetidae</taxon>
        <taxon>Agaricales</taxon>
        <taxon>Marasmiineae</taxon>
        <taxon>Physalacriaceae</taxon>
        <taxon>Desarmillaria</taxon>
    </lineage>
</organism>
<protein>
    <submittedName>
        <fullName evidence="2">Uncharacterized protein</fullName>
    </submittedName>
</protein>
<gene>
    <name evidence="2" type="ORF">EV420DRAFT_1644611</name>
</gene>
<evidence type="ECO:0000313" key="3">
    <source>
        <dbReference type="Proteomes" id="UP001175211"/>
    </source>
</evidence>
<dbReference type="RefSeq" id="XP_060328885.1">
    <property type="nucleotide sequence ID" value="XM_060477674.1"/>
</dbReference>
<sequence>MLRYTQPKSSIPWLNQIISVLEHNNVTIFDVLVQVLRFGHVAQNLHAYRANLWEGAGEIADLLLEQEEDVIRNWVAAVTVHTYQTEILHLIEGQQGFHFQANHATLEQLECFDLAELGTKMKGIAPLTWQMLAALLNSDNRRHWEVNEEDNEDTSSDSTMSDSDDEFIWDDLDLQELDVWDIPREASDENDTLSVISMELDQPDIQWESSSQFSMDVDLETVVPHLNVAAGDSTDDEQPKRRRRRRQDLPK</sequence>
<accession>A0AA39N319</accession>